<dbReference type="PANTHER" id="PTHR15696">
    <property type="entry name" value="SMG-7 SUPPRESSOR WITH MORPHOLOGICAL EFFECT ON GENITALIA PROTEIN 7"/>
    <property type="match status" value="1"/>
</dbReference>
<proteinExistence type="predicted"/>
<feature type="domain" description="Telomerase activating protein Est1-like N-terminal" evidence="3">
    <location>
        <begin position="67"/>
        <end position="200"/>
    </location>
</feature>
<dbReference type="InterPro" id="IPR019458">
    <property type="entry name" value="Est1-like_N"/>
</dbReference>
<reference evidence="4 5" key="1">
    <citation type="journal article" date="2017" name="Mycologia">
        <title>Bifiguratus adelaidae, gen. et sp. nov., a new member of Mucoromycotina in endophytic and soil-dwelling habitats.</title>
        <authorList>
            <person name="Torres-Cruz T.J."/>
            <person name="Billingsley Tobias T.L."/>
            <person name="Almatruk M."/>
            <person name="Hesse C."/>
            <person name="Kuske C.R."/>
            <person name="Desiro A."/>
            <person name="Benucci G.M."/>
            <person name="Bonito G."/>
            <person name="Stajich J.E."/>
            <person name="Dunlap C."/>
            <person name="Arnold A.E."/>
            <person name="Porras-Alfaro A."/>
        </authorList>
    </citation>
    <scope>NUCLEOTIDE SEQUENCE [LARGE SCALE GENOMIC DNA]</scope>
    <source>
        <strain evidence="4 5">AZ0501</strain>
    </source>
</reference>
<dbReference type="EMBL" id="MVBO01000020">
    <property type="protein sequence ID" value="OZJ05199.1"/>
    <property type="molecule type" value="Genomic_DNA"/>
</dbReference>
<dbReference type="GO" id="GO:0070034">
    <property type="term" value="F:telomerase RNA binding"/>
    <property type="evidence" value="ECO:0007669"/>
    <property type="project" value="TreeGrafter"/>
</dbReference>
<feature type="region of interest" description="Disordered" evidence="1">
    <location>
        <begin position="639"/>
        <end position="659"/>
    </location>
</feature>
<gene>
    <name evidence="4" type="ORF">BZG36_02441</name>
</gene>
<dbReference type="InterPro" id="IPR018834">
    <property type="entry name" value="DNA/RNA-bd_Est1-type"/>
</dbReference>
<feature type="domain" description="DNA/RNA-binding" evidence="2">
    <location>
        <begin position="225"/>
        <end position="530"/>
    </location>
</feature>
<accession>A0A261Y3K1</accession>
<dbReference type="Proteomes" id="UP000242875">
    <property type="component" value="Unassembled WGS sequence"/>
</dbReference>
<feature type="region of interest" description="Disordered" evidence="1">
    <location>
        <begin position="675"/>
        <end position="694"/>
    </location>
</feature>
<evidence type="ECO:0000313" key="4">
    <source>
        <dbReference type="EMBL" id="OZJ05199.1"/>
    </source>
</evidence>
<evidence type="ECO:0008006" key="6">
    <source>
        <dbReference type="Google" id="ProtNLM"/>
    </source>
</evidence>
<dbReference type="OrthoDB" id="69928at2759"/>
<dbReference type="AlphaFoldDB" id="A0A261Y3K1"/>
<dbReference type="GO" id="GO:0042162">
    <property type="term" value="F:telomeric DNA binding"/>
    <property type="evidence" value="ECO:0007669"/>
    <property type="project" value="TreeGrafter"/>
</dbReference>
<protein>
    <recommendedName>
        <fullName evidence="6">DNA/RNA-binding domain-containing protein</fullName>
    </recommendedName>
</protein>
<sequence length="773" mass="87199">MATSIGQGDVKALYKNCKELEFKLRVYLQKQQRHIFDKDVVKTRLRLREAYEAVLLSAVALSYEKDIHQELWKWVFYKVIEEYRRRLRLLSGQNKSGKVDEAAAQPIEYRKHFSNFKAFLHESSGFYQQLIANLATRYGLEEVSKLKQSAIAITGRTKGRLPMASRSEQVSVKSSERRFAVESVYRSLIYLGDLSRYLDQHAKLPRHPNALKRSDGPDLKQYRYATLYYTDAHQLMPHYGNPFNQLAVISLYKEDKLSGIAYYYRSLACKSPFLTGWDNLRTLFMQLAQEDATEVATEVDRPNRFQALLRIHARIFLAESINSTNADAMVQQISDWHAKLFRPAIESRQLEINTLLSITTLGLGLWECLGVMTIEHRSSNASAEDEASKKHIQAQGTSLKTKQVQNRPLALTIILALCETLLATSHQELRATLEKEQSSQASPRTAVDLVTPTLRRLVPSLKITLLWIQEHAATLDDFGKSGDQIALRFWQSLGTFFASCQQIPHIALSHSTPVLHEDVEFFGFSGLQEYFSAPRFKHAVLQTSPDVGMEMEVQHRFGTIVSTAAALLDLRHSHLTGEPLLSSNVTIEQELTIEDESNGRGFHLPDEILAGLEELEGFNEQDMDDDDEEVVLFQGRDDRADRKDASTVLPAPPSHNGQNNITTAEELLQRVLGGSANGSTPHTPTFSSNFSSPQKFSPTSPLNWSIWSPVGGDQIANAVWSPTGQTNGHASAEDAWNQPHLMSRNEYLFGPPRPSQQSTYNGYDPAHNQHRSS</sequence>
<feature type="region of interest" description="Disordered" evidence="1">
    <location>
        <begin position="744"/>
        <end position="773"/>
    </location>
</feature>
<evidence type="ECO:0000313" key="5">
    <source>
        <dbReference type="Proteomes" id="UP000242875"/>
    </source>
</evidence>
<dbReference type="Pfam" id="PF10374">
    <property type="entry name" value="EST1"/>
    <property type="match status" value="1"/>
</dbReference>
<dbReference type="InterPro" id="IPR011990">
    <property type="entry name" value="TPR-like_helical_dom_sf"/>
</dbReference>
<name>A0A261Y3K1_9FUNG</name>
<evidence type="ECO:0000256" key="1">
    <source>
        <dbReference type="SAM" id="MobiDB-lite"/>
    </source>
</evidence>
<dbReference type="PANTHER" id="PTHR15696:SF0">
    <property type="entry name" value="TELOMERASE-BINDING PROTEIN EST1A"/>
    <property type="match status" value="1"/>
</dbReference>
<evidence type="ECO:0000259" key="2">
    <source>
        <dbReference type="Pfam" id="PF10373"/>
    </source>
</evidence>
<feature type="compositionally biased region" description="Polar residues" evidence="1">
    <location>
        <begin position="677"/>
        <end position="694"/>
    </location>
</feature>
<keyword evidence="5" id="KW-1185">Reference proteome</keyword>
<comment type="caution">
    <text evidence="4">The sequence shown here is derived from an EMBL/GenBank/DDBJ whole genome shotgun (WGS) entry which is preliminary data.</text>
</comment>
<dbReference type="Pfam" id="PF10373">
    <property type="entry name" value="EST1_DNA_bind"/>
    <property type="match status" value="1"/>
</dbReference>
<organism evidence="4 5">
    <name type="scientific">Bifiguratus adelaidae</name>
    <dbReference type="NCBI Taxonomy" id="1938954"/>
    <lineage>
        <taxon>Eukaryota</taxon>
        <taxon>Fungi</taxon>
        <taxon>Fungi incertae sedis</taxon>
        <taxon>Mucoromycota</taxon>
        <taxon>Mucoromycotina</taxon>
        <taxon>Endogonomycetes</taxon>
        <taxon>Endogonales</taxon>
        <taxon>Endogonales incertae sedis</taxon>
        <taxon>Bifiguratus</taxon>
    </lineage>
</organism>
<dbReference type="InterPro" id="IPR045153">
    <property type="entry name" value="Est1/Ebs1-like"/>
</dbReference>
<dbReference type="Gene3D" id="1.25.40.10">
    <property type="entry name" value="Tetratricopeptide repeat domain"/>
    <property type="match status" value="1"/>
</dbReference>
<dbReference type="SUPFAM" id="SSF48452">
    <property type="entry name" value="TPR-like"/>
    <property type="match status" value="1"/>
</dbReference>
<dbReference type="GO" id="GO:0000184">
    <property type="term" value="P:nuclear-transcribed mRNA catabolic process, nonsense-mediated decay"/>
    <property type="evidence" value="ECO:0007669"/>
    <property type="project" value="TreeGrafter"/>
</dbReference>
<evidence type="ECO:0000259" key="3">
    <source>
        <dbReference type="Pfam" id="PF10374"/>
    </source>
</evidence>
<dbReference type="GO" id="GO:0005697">
    <property type="term" value="C:telomerase holoenzyme complex"/>
    <property type="evidence" value="ECO:0007669"/>
    <property type="project" value="TreeGrafter"/>
</dbReference>